<dbReference type="AlphaFoldDB" id="A0A387BEH5"/>
<accession>A0A387BEH5</accession>
<dbReference type="KEGG" id="gry:D7I44_01665"/>
<evidence type="ECO:0000313" key="1">
    <source>
        <dbReference type="EMBL" id="AYG02365.1"/>
    </source>
</evidence>
<dbReference type="EMBL" id="CP032624">
    <property type="protein sequence ID" value="AYG02365.1"/>
    <property type="molecule type" value="Genomic_DNA"/>
</dbReference>
<dbReference type="Proteomes" id="UP000275069">
    <property type="component" value="Chromosome"/>
</dbReference>
<evidence type="ECO:0000313" key="2">
    <source>
        <dbReference type="Proteomes" id="UP000275069"/>
    </source>
</evidence>
<keyword evidence="2" id="KW-1185">Reference proteome</keyword>
<dbReference type="OrthoDB" id="5064383at2"/>
<proteinExistence type="predicted"/>
<reference evidence="1 2" key="1">
    <citation type="submission" date="2018-09" db="EMBL/GenBank/DDBJ databases">
        <title>Genome sequencing of strain 2DFW10M-5.</title>
        <authorList>
            <person name="Heo J."/>
            <person name="Kim S.-J."/>
            <person name="Kwon S.-W."/>
        </authorList>
    </citation>
    <scope>NUCLEOTIDE SEQUENCE [LARGE SCALE GENOMIC DNA]</scope>
    <source>
        <strain evidence="1 2">2DFW10M-5</strain>
    </source>
</reference>
<name>A0A387BEH5_9MICO</name>
<organism evidence="1 2">
    <name type="scientific">Gryllotalpicola protaetiae</name>
    <dbReference type="NCBI Taxonomy" id="2419771"/>
    <lineage>
        <taxon>Bacteria</taxon>
        <taxon>Bacillati</taxon>
        <taxon>Actinomycetota</taxon>
        <taxon>Actinomycetes</taxon>
        <taxon>Micrococcales</taxon>
        <taxon>Microbacteriaceae</taxon>
        <taxon>Gryllotalpicola</taxon>
    </lineage>
</organism>
<protein>
    <submittedName>
        <fullName evidence="1">Uncharacterized protein</fullName>
    </submittedName>
</protein>
<sequence length="259" mass="27526">MRITFYAADLDPATAQITLYRTVDGVRTTVRSGLRALALGGWTGVDWEAPLGPVTYQAAMVDAAGNALGDTAPLVAVIPSPRPDTAWISDPLDAGSAVKVTMVRGAGLAQSRPVQGSRLLLGTRVIALAGQRSLMTGLAMPFFTDTDAAREAVTRLITQTGGLVLIRTAAPHPLPRLLYAWASDPQPSSYRDPAGGYGITSWASTVDEISEVEGPPAIAAAPWQAYRDAFPTWEFMRAIYPVWLEAKKNPPQAGVVPTE</sequence>
<gene>
    <name evidence="1" type="ORF">D7I44_01665</name>
</gene>